<comment type="caution">
    <text evidence="9">The sequence shown here is derived from an EMBL/GenBank/DDBJ whole genome shotgun (WGS) entry which is preliminary data.</text>
</comment>
<dbReference type="PANTHER" id="PTHR47268">
    <property type="entry name" value="ACYLPHOSPHATASE"/>
    <property type="match status" value="1"/>
</dbReference>
<evidence type="ECO:0000256" key="2">
    <source>
        <dbReference type="ARBA" id="ARBA00012150"/>
    </source>
</evidence>
<keyword evidence="5 6" id="KW-0378">Hydrolase</keyword>
<feature type="domain" description="Acylphosphatase-like" evidence="8">
    <location>
        <begin position="3"/>
        <end position="90"/>
    </location>
</feature>
<dbReference type="EC" id="3.6.1.7" evidence="2 5"/>
<accession>A0ABV9NHT1</accession>
<reference evidence="10" key="1">
    <citation type="journal article" date="2019" name="Int. J. Syst. Evol. Microbiol.">
        <title>The Global Catalogue of Microorganisms (GCM) 10K type strain sequencing project: providing services to taxonomists for standard genome sequencing and annotation.</title>
        <authorList>
            <consortium name="The Broad Institute Genomics Platform"/>
            <consortium name="The Broad Institute Genome Sequencing Center for Infectious Disease"/>
            <person name="Wu L."/>
            <person name="Ma J."/>
        </authorList>
    </citation>
    <scope>NUCLEOTIDE SEQUENCE [LARGE SCALE GENOMIC DNA]</scope>
    <source>
        <strain evidence="10">CGMCC 1.13574</strain>
    </source>
</reference>
<evidence type="ECO:0000313" key="9">
    <source>
        <dbReference type="EMBL" id="MFC4727932.1"/>
    </source>
</evidence>
<gene>
    <name evidence="9" type="ORF">ACFO3Q_07080</name>
</gene>
<dbReference type="PROSITE" id="PS00150">
    <property type="entry name" value="ACYLPHOSPHATASE_1"/>
    <property type="match status" value="1"/>
</dbReference>
<feature type="active site" evidence="5">
    <location>
        <position position="18"/>
    </location>
</feature>
<dbReference type="PROSITE" id="PS51160">
    <property type="entry name" value="ACYLPHOSPHATASE_3"/>
    <property type="match status" value="1"/>
</dbReference>
<sequence>MIAARFFVEGYVQGVFFRASARDVAERLDIRGYARNLEDGGVEVLAIGEPEAVDALERWLWQGPEAARVDAVRREPVELDVAAGGGFHTY</sequence>
<dbReference type="InterPro" id="IPR017968">
    <property type="entry name" value="Acylphosphatase_CS"/>
</dbReference>
<evidence type="ECO:0000313" key="10">
    <source>
        <dbReference type="Proteomes" id="UP001595892"/>
    </source>
</evidence>
<comment type="catalytic activity">
    <reaction evidence="4 5 6">
        <text>an acyl phosphate + H2O = a carboxylate + phosphate + H(+)</text>
        <dbReference type="Rhea" id="RHEA:14965"/>
        <dbReference type="ChEBI" id="CHEBI:15377"/>
        <dbReference type="ChEBI" id="CHEBI:15378"/>
        <dbReference type="ChEBI" id="CHEBI:29067"/>
        <dbReference type="ChEBI" id="CHEBI:43474"/>
        <dbReference type="ChEBI" id="CHEBI:59918"/>
        <dbReference type="EC" id="3.6.1.7"/>
    </reaction>
</comment>
<dbReference type="InterPro" id="IPR036046">
    <property type="entry name" value="Acylphosphatase-like_dom_sf"/>
</dbReference>
<dbReference type="PROSITE" id="PS00151">
    <property type="entry name" value="ACYLPHOSPHATASE_2"/>
    <property type="match status" value="1"/>
</dbReference>
<dbReference type="Proteomes" id="UP001595892">
    <property type="component" value="Unassembled WGS sequence"/>
</dbReference>
<dbReference type="Pfam" id="PF00708">
    <property type="entry name" value="Acylphosphatase"/>
    <property type="match status" value="1"/>
</dbReference>
<dbReference type="InterPro" id="IPR020456">
    <property type="entry name" value="Acylphosphatase"/>
</dbReference>
<dbReference type="PANTHER" id="PTHR47268:SF4">
    <property type="entry name" value="ACYLPHOSPHATASE"/>
    <property type="match status" value="1"/>
</dbReference>
<evidence type="ECO:0000259" key="8">
    <source>
        <dbReference type="PROSITE" id="PS51160"/>
    </source>
</evidence>
<evidence type="ECO:0000256" key="1">
    <source>
        <dbReference type="ARBA" id="ARBA00005614"/>
    </source>
</evidence>
<keyword evidence="10" id="KW-1185">Reference proteome</keyword>
<dbReference type="Gene3D" id="3.30.70.100">
    <property type="match status" value="1"/>
</dbReference>
<dbReference type="RefSeq" id="WP_377003937.1">
    <property type="nucleotide sequence ID" value="NZ_JBHSGG010000017.1"/>
</dbReference>
<proteinExistence type="inferred from homology"/>
<protein>
    <recommendedName>
        <fullName evidence="3 5">Acylphosphatase</fullName>
        <ecNumber evidence="2 5">3.6.1.7</ecNumber>
    </recommendedName>
</protein>
<evidence type="ECO:0000256" key="4">
    <source>
        <dbReference type="ARBA" id="ARBA00047645"/>
    </source>
</evidence>
<dbReference type="EMBL" id="JBHSGG010000017">
    <property type="protein sequence ID" value="MFC4727932.1"/>
    <property type="molecule type" value="Genomic_DNA"/>
</dbReference>
<evidence type="ECO:0000256" key="3">
    <source>
        <dbReference type="ARBA" id="ARBA00015991"/>
    </source>
</evidence>
<dbReference type="SUPFAM" id="SSF54975">
    <property type="entry name" value="Acylphosphatase/BLUF domain-like"/>
    <property type="match status" value="1"/>
</dbReference>
<feature type="active site" evidence="5">
    <location>
        <position position="36"/>
    </location>
</feature>
<evidence type="ECO:0000256" key="7">
    <source>
        <dbReference type="RuleBase" id="RU004168"/>
    </source>
</evidence>
<comment type="similarity">
    <text evidence="1 7">Belongs to the acylphosphatase family.</text>
</comment>
<dbReference type="InterPro" id="IPR001792">
    <property type="entry name" value="Acylphosphatase-like_dom"/>
</dbReference>
<organism evidence="9 10">
    <name type="scientific">Coralloluteibacterium thermophilum</name>
    <dbReference type="NCBI Taxonomy" id="2707049"/>
    <lineage>
        <taxon>Bacteria</taxon>
        <taxon>Pseudomonadati</taxon>
        <taxon>Pseudomonadota</taxon>
        <taxon>Gammaproteobacteria</taxon>
        <taxon>Lysobacterales</taxon>
        <taxon>Lysobacteraceae</taxon>
        <taxon>Coralloluteibacterium</taxon>
    </lineage>
</organism>
<evidence type="ECO:0000256" key="6">
    <source>
        <dbReference type="RuleBase" id="RU000553"/>
    </source>
</evidence>
<evidence type="ECO:0000256" key="5">
    <source>
        <dbReference type="PROSITE-ProRule" id="PRU00520"/>
    </source>
</evidence>
<name>A0ABV9NHT1_9GAMM</name>